<evidence type="ECO:0000256" key="1">
    <source>
        <dbReference type="SAM" id="MobiDB-lite"/>
    </source>
</evidence>
<evidence type="ECO:0000313" key="3">
    <source>
        <dbReference type="Proteomes" id="UP000008710"/>
    </source>
</evidence>
<accession>Q0SJC3</accession>
<dbReference type="GO" id="GO:0016301">
    <property type="term" value="F:kinase activity"/>
    <property type="evidence" value="ECO:0007669"/>
    <property type="project" value="UniProtKB-KW"/>
</dbReference>
<dbReference type="eggNOG" id="COG2909">
    <property type="taxonomic scope" value="Bacteria"/>
</dbReference>
<feature type="region of interest" description="Disordered" evidence="1">
    <location>
        <begin position="20"/>
        <end position="51"/>
    </location>
</feature>
<dbReference type="KEGG" id="rha:RHA1_ro00527"/>
<organism evidence="2 3">
    <name type="scientific">Rhodococcus jostii (strain RHA1)</name>
    <dbReference type="NCBI Taxonomy" id="101510"/>
    <lineage>
        <taxon>Bacteria</taxon>
        <taxon>Bacillati</taxon>
        <taxon>Actinomycetota</taxon>
        <taxon>Actinomycetes</taxon>
        <taxon>Mycobacteriales</taxon>
        <taxon>Nocardiaceae</taxon>
        <taxon>Rhodococcus</taxon>
    </lineage>
</organism>
<keyword evidence="2" id="KW-0808">Transferase</keyword>
<evidence type="ECO:0000313" key="2">
    <source>
        <dbReference type="EMBL" id="ABG92363.1"/>
    </source>
</evidence>
<dbReference type="AlphaFoldDB" id="Q0SJC3"/>
<sequence length="188" mass="19960">MQSRTTLSTAELITGQICDSSLSTPASLSDKDAHATDRAAEPREPSDEESLALPGIAADAAWSDSQPTGNCICRGCCLRRTQLRAGFAVDAMALPMGTGESANTQRAVGLETDETQRPADIGSRPGSGRALTPPTPATRFRPPIPAKVPVVRQRLIDMREDGRRPRLTVIHAPAGYGKSTLAFNGSRH</sequence>
<gene>
    <name evidence="2" type="ordered locus">RHA1_ro00527</name>
</gene>
<feature type="region of interest" description="Disordered" evidence="1">
    <location>
        <begin position="116"/>
        <end position="143"/>
    </location>
</feature>
<protein>
    <submittedName>
        <fullName evidence="2">Possible serine/threonine-protein kinase</fullName>
    </submittedName>
</protein>
<dbReference type="HOGENOM" id="CLU_1440052_0_0_11"/>
<dbReference type="EMBL" id="CP000431">
    <property type="protein sequence ID" value="ABG92363.1"/>
    <property type="molecule type" value="Genomic_DNA"/>
</dbReference>
<keyword evidence="2" id="KW-0418">Kinase</keyword>
<reference evidence="3" key="1">
    <citation type="journal article" date="2006" name="Proc. Natl. Acad. Sci. U.S.A.">
        <title>The complete genome of Rhodococcus sp. RHA1 provides insights into a catabolic powerhouse.</title>
        <authorList>
            <person name="McLeod M.P."/>
            <person name="Warren R.L."/>
            <person name="Hsiao W.W.L."/>
            <person name="Araki N."/>
            <person name="Myhre M."/>
            <person name="Fernandes C."/>
            <person name="Miyazawa D."/>
            <person name="Wong W."/>
            <person name="Lillquist A.L."/>
            <person name="Wang D."/>
            <person name="Dosanjh M."/>
            <person name="Hara H."/>
            <person name="Petrescu A."/>
            <person name="Morin R.D."/>
            <person name="Yang G."/>
            <person name="Stott J.M."/>
            <person name="Schein J.E."/>
            <person name="Shin H."/>
            <person name="Smailus D."/>
            <person name="Siddiqui A.S."/>
            <person name="Marra M.A."/>
            <person name="Jones S.J.M."/>
            <person name="Holt R."/>
            <person name="Brinkman F.S.L."/>
            <person name="Miyauchi K."/>
            <person name="Fukuda M."/>
            <person name="Davies J.E."/>
            <person name="Mohn W.W."/>
            <person name="Eltis L.D."/>
        </authorList>
    </citation>
    <scope>NUCLEOTIDE SEQUENCE [LARGE SCALE GENOMIC DNA]</scope>
    <source>
        <strain evidence="3">RHA1</strain>
    </source>
</reference>
<feature type="compositionally biased region" description="Low complexity" evidence="1">
    <location>
        <begin position="129"/>
        <end position="141"/>
    </location>
</feature>
<name>Q0SJC3_RHOJR</name>
<proteinExistence type="predicted"/>
<feature type="compositionally biased region" description="Basic and acidic residues" evidence="1">
    <location>
        <begin position="29"/>
        <end position="45"/>
    </location>
</feature>
<dbReference type="Proteomes" id="UP000008710">
    <property type="component" value="Chromosome"/>
</dbReference>